<sequence>MKLEEKWRVLIIICIGIFMSTVDGSILNIANPTIARELSVSMREIQWVVTAYMLVITTSLLFFGKLGDMLGSSKIYSYGFLIFTIGSLLCSLSPSLAYLVAARVIQAIGASMMMATGIGIVSNTFPPGERGKALGITGSIVGVGNMTGPSLGGILIGNFSWPVIFLINVPIGILAFYLGMRYLPQQAKSLAQKKHDLGGLLLFALSTILLLLSFSGSHGIEWKLFSLGLLIMLLFYLFEKRISEAVLDLELFKIKNFTHGNLMAFAAYSAQTSVFFLMPFFLENLLHYPPAFSGLIMTIPPVTMAITAPLAGALSDRIGNRRITPLSFLFMTSAYLLLSTLEQESGLLKIAGSLLLMGVGMGSFGSPNSSSILGSIPREKAGYAGGFMATVRNFSFSLGVAASVSTFAYFLSLYQQKNSYIAAYAGAAHAVYRIAAIISILAFLLSLLEREPARSTESESLN</sequence>
<keyword evidence="5 8" id="KW-0812">Transmembrane</keyword>
<dbReference type="CDD" id="cd17321">
    <property type="entry name" value="MFS_MMR_MDR_like"/>
    <property type="match status" value="1"/>
</dbReference>
<feature type="transmembrane region" description="Helical" evidence="8">
    <location>
        <begin position="75"/>
        <end position="94"/>
    </location>
</feature>
<evidence type="ECO:0000256" key="4">
    <source>
        <dbReference type="ARBA" id="ARBA00022475"/>
    </source>
</evidence>
<dbReference type="Proteomes" id="UP000001968">
    <property type="component" value="Chromosome"/>
</dbReference>
<evidence type="ECO:0000256" key="5">
    <source>
        <dbReference type="ARBA" id="ARBA00022692"/>
    </source>
</evidence>
<evidence type="ECO:0000256" key="1">
    <source>
        <dbReference type="ARBA" id="ARBA00004651"/>
    </source>
</evidence>
<evidence type="ECO:0000313" key="11">
    <source>
        <dbReference type="Proteomes" id="UP000001968"/>
    </source>
</evidence>
<evidence type="ECO:0000256" key="7">
    <source>
        <dbReference type="ARBA" id="ARBA00023136"/>
    </source>
</evidence>
<gene>
    <name evidence="10" type="ordered locus">Swol_1125</name>
</gene>
<dbReference type="KEGG" id="swo:Swol_1125"/>
<dbReference type="STRING" id="335541.Swol_1125"/>
<dbReference type="PANTHER" id="PTHR42718:SF9">
    <property type="entry name" value="MAJOR FACILITATOR SUPERFAMILY MULTIDRUG TRANSPORTER MFSC"/>
    <property type="match status" value="1"/>
</dbReference>
<feature type="transmembrane region" description="Helical" evidence="8">
    <location>
        <begin position="133"/>
        <end position="157"/>
    </location>
</feature>
<keyword evidence="6 8" id="KW-1133">Transmembrane helix</keyword>
<feature type="transmembrane region" description="Helical" evidence="8">
    <location>
        <begin position="163"/>
        <end position="183"/>
    </location>
</feature>
<dbReference type="InterPro" id="IPR011701">
    <property type="entry name" value="MFS"/>
</dbReference>
<reference evidence="11" key="1">
    <citation type="journal article" date="2010" name="Environ. Microbiol.">
        <title>The genome of Syntrophomonas wolfei: new insights into syntrophic metabolism and biohydrogen production.</title>
        <authorList>
            <person name="Sieber J.R."/>
            <person name="Sims D.R."/>
            <person name="Han C."/>
            <person name="Kim E."/>
            <person name="Lykidis A."/>
            <person name="Lapidus A.L."/>
            <person name="McDonnald E."/>
            <person name="Rohlin L."/>
            <person name="Culley D.E."/>
            <person name="Gunsalus R."/>
            <person name="McInerney M.J."/>
        </authorList>
    </citation>
    <scope>NUCLEOTIDE SEQUENCE [LARGE SCALE GENOMIC DNA]</scope>
    <source>
        <strain evidence="11">DSM 2245B / Goettingen</strain>
    </source>
</reference>
<feature type="transmembrane region" description="Helical" evidence="8">
    <location>
        <begin position="7"/>
        <end position="30"/>
    </location>
</feature>
<comment type="similarity">
    <text evidence="2">Belongs to the major facilitator superfamily. EmrB family.</text>
</comment>
<feature type="transmembrane region" description="Helical" evidence="8">
    <location>
        <begin position="100"/>
        <end position="121"/>
    </location>
</feature>
<evidence type="ECO:0000256" key="6">
    <source>
        <dbReference type="ARBA" id="ARBA00022989"/>
    </source>
</evidence>
<keyword evidence="4" id="KW-1003">Cell membrane</keyword>
<name>Q0AXW9_SYNWW</name>
<evidence type="ECO:0000256" key="2">
    <source>
        <dbReference type="ARBA" id="ARBA00008537"/>
    </source>
</evidence>
<dbReference type="NCBIfam" id="TIGR00711">
    <property type="entry name" value="efflux_EmrB"/>
    <property type="match status" value="1"/>
</dbReference>
<dbReference type="InterPro" id="IPR004638">
    <property type="entry name" value="EmrB-like"/>
</dbReference>
<keyword evidence="3" id="KW-0813">Transport</keyword>
<comment type="subcellular location">
    <subcellularLocation>
        <location evidence="1">Cell membrane</location>
        <topology evidence="1">Multi-pass membrane protein</topology>
    </subcellularLocation>
</comment>
<dbReference type="Pfam" id="PF07690">
    <property type="entry name" value="MFS_1"/>
    <property type="match status" value="1"/>
</dbReference>
<feature type="transmembrane region" description="Helical" evidence="8">
    <location>
        <begin position="45"/>
        <end position="63"/>
    </location>
</feature>
<feature type="transmembrane region" description="Helical" evidence="8">
    <location>
        <begin position="387"/>
        <end position="410"/>
    </location>
</feature>
<feature type="transmembrane region" description="Helical" evidence="8">
    <location>
        <begin position="220"/>
        <end position="238"/>
    </location>
</feature>
<proteinExistence type="inferred from homology"/>
<keyword evidence="7 8" id="KW-0472">Membrane</keyword>
<dbReference type="FunFam" id="1.20.1720.10:FF:000021">
    <property type="entry name" value="Drug resistance transporter, EmrB/QacA subfamily"/>
    <property type="match status" value="1"/>
</dbReference>
<dbReference type="GO" id="GO:0022857">
    <property type="term" value="F:transmembrane transporter activity"/>
    <property type="evidence" value="ECO:0007669"/>
    <property type="project" value="InterPro"/>
</dbReference>
<dbReference type="SUPFAM" id="SSF103473">
    <property type="entry name" value="MFS general substrate transporter"/>
    <property type="match status" value="1"/>
</dbReference>
<dbReference type="InterPro" id="IPR020846">
    <property type="entry name" value="MFS_dom"/>
</dbReference>
<keyword evidence="11" id="KW-1185">Reference proteome</keyword>
<feature type="domain" description="Major facilitator superfamily (MFS) profile" evidence="9">
    <location>
        <begin position="9"/>
        <end position="454"/>
    </location>
</feature>
<feature type="transmembrane region" description="Helical" evidence="8">
    <location>
        <begin position="288"/>
        <end position="311"/>
    </location>
</feature>
<evidence type="ECO:0000256" key="3">
    <source>
        <dbReference type="ARBA" id="ARBA00022448"/>
    </source>
</evidence>
<dbReference type="Gene3D" id="1.20.1720.10">
    <property type="entry name" value="Multidrug resistance protein D"/>
    <property type="match status" value="1"/>
</dbReference>
<evidence type="ECO:0000313" key="10">
    <source>
        <dbReference type="EMBL" id="ABI68435.1"/>
    </source>
</evidence>
<feature type="transmembrane region" description="Helical" evidence="8">
    <location>
        <begin position="259"/>
        <end position="282"/>
    </location>
</feature>
<evidence type="ECO:0000256" key="8">
    <source>
        <dbReference type="SAM" id="Phobius"/>
    </source>
</evidence>
<dbReference type="AlphaFoldDB" id="Q0AXW9"/>
<dbReference type="GO" id="GO:0005886">
    <property type="term" value="C:plasma membrane"/>
    <property type="evidence" value="ECO:0007669"/>
    <property type="project" value="UniProtKB-SubCell"/>
</dbReference>
<feature type="transmembrane region" description="Helical" evidence="8">
    <location>
        <begin position="195"/>
        <end position="214"/>
    </location>
</feature>
<dbReference type="Gene3D" id="1.20.1250.20">
    <property type="entry name" value="MFS general substrate transporter like domains"/>
    <property type="match status" value="1"/>
</dbReference>
<dbReference type="InterPro" id="IPR036259">
    <property type="entry name" value="MFS_trans_sf"/>
</dbReference>
<dbReference type="PROSITE" id="PS50850">
    <property type="entry name" value="MFS"/>
    <property type="match status" value="1"/>
</dbReference>
<organism evidence="10 11">
    <name type="scientific">Syntrophomonas wolfei subsp. wolfei (strain DSM 2245B / Goettingen)</name>
    <dbReference type="NCBI Taxonomy" id="335541"/>
    <lineage>
        <taxon>Bacteria</taxon>
        <taxon>Bacillati</taxon>
        <taxon>Bacillota</taxon>
        <taxon>Clostridia</taxon>
        <taxon>Eubacteriales</taxon>
        <taxon>Syntrophomonadaceae</taxon>
        <taxon>Syntrophomonas</taxon>
    </lineage>
</organism>
<dbReference type="HOGENOM" id="CLU_000960_28_3_9"/>
<accession>Q0AXW9</accession>
<dbReference type="RefSeq" id="WP_011640539.1">
    <property type="nucleotide sequence ID" value="NC_008346.1"/>
</dbReference>
<dbReference type="OrthoDB" id="102502at2"/>
<dbReference type="eggNOG" id="COG2814">
    <property type="taxonomic scope" value="Bacteria"/>
</dbReference>
<dbReference type="PANTHER" id="PTHR42718">
    <property type="entry name" value="MAJOR FACILITATOR SUPERFAMILY MULTIDRUG TRANSPORTER MFSC"/>
    <property type="match status" value="1"/>
</dbReference>
<evidence type="ECO:0000259" key="9">
    <source>
        <dbReference type="PROSITE" id="PS50850"/>
    </source>
</evidence>
<protein>
    <submittedName>
        <fullName evidence="10">Drug resistance transporter, EmrB/QacA family protein</fullName>
    </submittedName>
</protein>
<feature type="transmembrane region" description="Helical" evidence="8">
    <location>
        <begin position="430"/>
        <end position="448"/>
    </location>
</feature>
<dbReference type="EMBL" id="CP000448">
    <property type="protein sequence ID" value="ABI68435.1"/>
    <property type="molecule type" value="Genomic_DNA"/>
</dbReference>
<dbReference type="PRINTS" id="PR01036">
    <property type="entry name" value="TCRTETB"/>
</dbReference>